<protein>
    <submittedName>
        <fullName evidence="1">Uncharacterized protein</fullName>
    </submittedName>
</protein>
<reference evidence="2" key="2">
    <citation type="journal article" date="2014" name="J. Antimicrob. Chemother.">
        <title>Serratia marcescens harbouring SME-type class A carbapenemases in Canada and the presence of blaSME on a novel genomic island, SmarGI1-1.</title>
        <authorList>
            <person name="Mataseje L.F."/>
            <person name="Boyd D.A."/>
            <person name="Delport J."/>
            <person name="Hoang L."/>
            <person name="Imperial M."/>
            <person name="Lefebvre B."/>
            <person name="Kuhn M."/>
            <person name="Van Caeseele P."/>
            <person name="Willey B.M."/>
            <person name="Mulvey M.R."/>
        </authorList>
    </citation>
    <scope>NUCLEOTIDE SEQUENCE</scope>
    <source>
        <strain evidence="3">N10-0408</strain>
        <strain evidence="2">N11-2820</strain>
    </source>
</reference>
<name>M4T5X2_SERMA</name>
<evidence type="ECO:0000313" key="2">
    <source>
        <dbReference type="EMBL" id="AGZ03778.1"/>
    </source>
</evidence>
<reference evidence="1" key="1">
    <citation type="submission" date="2012-12" db="EMBL/GenBank/DDBJ databases">
        <title>Emergence of Serratia marcescens harboring SME-type class A carbapenemases in Canada.</title>
        <authorList>
            <person name="Boyd D.A."/>
            <person name="Mataseje L.F."/>
            <person name="Mulvey M.R."/>
        </authorList>
    </citation>
    <scope>NUCLEOTIDE SEQUENCE</scope>
    <source>
        <strain evidence="1">N10-408</strain>
    </source>
</reference>
<evidence type="ECO:0000313" key="3">
    <source>
        <dbReference type="EMBL" id="AGZ03817.1"/>
    </source>
</evidence>
<gene>
    <name evidence="3" type="ORF">SME10408_19</name>
    <name evidence="2" type="ORF">SME112820_19</name>
</gene>
<accession>M4T5X2</accession>
<dbReference type="EMBL" id="KF318367">
    <property type="protein sequence ID" value="AGZ03778.1"/>
    <property type="molecule type" value="Genomic_DNA"/>
</dbReference>
<organism evidence="1">
    <name type="scientific">Serratia marcescens</name>
    <dbReference type="NCBI Taxonomy" id="615"/>
    <lineage>
        <taxon>Bacteria</taxon>
        <taxon>Pseudomonadati</taxon>
        <taxon>Pseudomonadota</taxon>
        <taxon>Gammaproteobacteria</taxon>
        <taxon>Enterobacterales</taxon>
        <taxon>Yersiniaceae</taxon>
        <taxon>Serratia</taxon>
    </lineage>
</organism>
<dbReference type="EMBL" id="KC352682">
    <property type="protein sequence ID" value="AGH62551.1"/>
    <property type="molecule type" value="Genomic_DNA"/>
</dbReference>
<proteinExistence type="predicted"/>
<dbReference type="EMBL" id="KF445086">
    <property type="protein sequence ID" value="AGZ03817.1"/>
    <property type="molecule type" value="Genomic_DNA"/>
</dbReference>
<evidence type="ECO:0000313" key="1">
    <source>
        <dbReference type="EMBL" id="AGH62551.1"/>
    </source>
</evidence>
<sequence length="60" mass="6964">MKQILRANFTARFRFHNLNRGRHHCQNDSVSTAISASNGEKCLKIPDMRRQKQLCSIFTS</sequence>
<dbReference type="AlphaFoldDB" id="M4T5X2"/>